<keyword evidence="3" id="KW-1185">Reference proteome</keyword>
<dbReference type="Proteomes" id="UP000589716">
    <property type="component" value="Unassembled WGS sequence"/>
</dbReference>
<protein>
    <submittedName>
        <fullName evidence="2">DUF3617 domain-containing protein</fullName>
    </submittedName>
</protein>
<organism evidence="2 3">
    <name type="scientific">Ottowia beijingensis</name>
    <dbReference type="NCBI Taxonomy" id="1207057"/>
    <lineage>
        <taxon>Bacteria</taxon>
        <taxon>Pseudomonadati</taxon>
        <taxon>Pseudomonadota</taxon>
        <taxon>Betaproteobacteria</taxon>
        <taxon>Burkholderiales</taxon>
        <taxon>Comamonadaceae</taxon>
        <taxon>Ottowia</taxon>
    </lineage>
</organism>
<proteinExistence type="predicted"/>
<dbReference type="Pfam" id="PF12276">
    <property type="entry name" value="DUF3617"/>
    <property type="match status" value="1"/>
</dbReference>
<dbReference type="InterPro" id="IPR022061">
    <property type="entry name" value="DUF3617"/>
</dbReference>
<dbReference type="EMBL" id="JACCKX010000001">
    <property type="protein sequence ID" value="NZA03122.1"/>
    <property type="molecule type" value="Genomic_DNA"/>
</dbReference>
<dbReference type="RefSeq" id="WP_180551374.1">
    <property type="nucleotide sequence ID" value="NZ_JACCKX010000001.1"/>
</dbReference>
<evidence type="ECO:0000313" key="3">
    <source>
        <dbReference type="Proteomes" id="UP000589716"/>
    </source>
</evidence>
<feature type="chain" id="PRO_5032499882" evidence="1">
    <location>
        <begin position="20"/>
        <end position="214"/>
    </location>
</feature>
<gene>
    <name evidence="2" type="ORF">H0I39_17840</name>
</gene>
<feature type="signal peptide" evidence="1">
    <location>
        <begin position="1"/>
        <end position="19"/>
    </location>
</feature>
<evidence type="ECO:0000313" key="2">
    <source>
        <dbReference type="EMBL" id="NZA03122.1"/>
    </source>
</evidence>
<comment type="caution">
    <text evidence="2">The sequence shown here is derived from an EMBL/GenBank/DDBJ whole genome shotgun (WGS) entry which is preliminary data.</text>
</comment>
<evidence type="ECO:0000256" key="1">
    <source>
        <dbReference type="SAM" id="SignalP"/>
    </source>
</evidence>
<reference evidence="2 3" key="1">
    <citation type="submission" date="2020-07" db="EMBL/GenBank/DDBJ databases">
        <authorList>
            <person name="Maaloum M."/>
        </authorList>
    </citation>
    <scope>NUCLEOTIDE SEQUENCE [LARGE SCALE GENOMIC DNA]</scope>
    <source>
        <strain evidence="2 3">GCS-AN-3</strain>
    </source>
</reference>
<sequence length="214" mass="22473">MKASFIVLLAALATSAAQAQGPTGMKAGLWETRTTAMSLDGKDMLPQMLAAREEMRKSLASLPPEQRKKMAAMLPPEGGDPLSQRMCISPAMAARDQTMVPRPKGAECDPPKLNRSGNRTTFEFACKQGGGKTSGKGETVVAGDLVTTKVETTGTDASGAKHTMRAETQMKYLGSDCGQVKPIEQLVKEAGATAPRGAPPGSDLHQAATSMLLL</sequence>
<dbReference type="AlphaFoldDB" id="A0A853IYW7"/>
<name>A0A853IYW7_9BURK</name>
<accession>A0A853IYW7</accession>
<keyword evidence="1" id="KW-0732">Signal</keyword>